<dbReference type="InterPro" id="IPR050706">
    <property type="entry name" value="Cyclic-di-GMP_PDE-like"/>
</dbReference>
<accession>A0AAE3QDZ4</accession>
<dbReference type="Proteomes" id="UP001161580">
    <property type="component" value="Unassembled WGS sequence"/>
</dbReference>
<dbReference type="RefSeq" id="WP_311785781.1">
    <property type="nucleotide sequence ID" value="NZ_JALDYY010000002.1"/>
</dbReference>
<evidence type="ECO:0000259" key="1">
    <source>
        <dbReference type="PROSITE" id="PS50887"/>
    </source>
</evidence>
<feature type="domain" description="GGDEF" evidence="1">
    <location>
        <begin position="203"/>
        <end position="340"/>
    </location>
</feature>
<dbReference type="Gene3D" id="3.30.70.270">
    <property type="match status" value="1"/>
</dbReference>
<keyword evidence="2" id="KW-0808">Transferase</keyword>
<dbReference type="PANTHER" id="PTHR33121:SF79">
    <property type="entry name" value="CYCLIC DI-GMP PHOSPHODIESTERASE PDED-RELATED"/>
    <property type="match status" value="1"/>
</dbReference>
<dbReference type="EC" id="2.7.7.65" evidence="2"/>
<sequence length="355" mass="38640">MQQVKNSASSIAFRVATAMHQMGIDGLPRNYELVYEVYSGNNPELVREFVALGRIKNQEALDEIGRKYLPHHHEEGLLKQQSGRVRSEMNSFMSLLSDERSSLGDYSRIIGEASRTIMAEGPVSTSALSQSINALKAATEKQVNHNSTLSGRVAAHTKALAEVQRDAEQVETAKFTDVQTGLGNRRAFNKALAKVYANAILPVSCGIVLAEIDDMQRFADPAAAPVLDQYVRQASKIVSAVVGTEGEDQAFRLDGGRLAMLFYAGDEAEISRMVDVVRSRLRLTNVIHPTTARALGPASMSYGICMSRQAGNGFDLVSYAERALGSSKAAGSDSVTIYGTVEQGHVPKDWLIYRP</sequence>
<dbReference type="InterPro" id="IPR043128">
    <property type="entry name" value="Rev_trsase/Diguanyl_cyclase"/>
</dbReference>
<evidence type="ECO:0000313" key="2">
    <source>
        <dbReference type="EMBL" id="MDI7921621.1"/>
    </source>
</evidence>
<dbReference type="EMBL" id="JALDYZ010000002">
    <property type="protein sequence ID" value="MDI7921621.1"/>
    <property type="molecule type" value="Genomic_DNA"/>
</dbReference>
<dbReference type="AlphaFoldDB" id="A0AAE3QDZ4"/>
<dbReference type="SMART" id="SM00267">
    <property type="entry name" value="GGDEF"/>
    <property type="match status" value="1"/>
</dbReference>
<dbReference type="InterPro" id="IPR000160">
    <property type="entry name" value="GGDEF_dom"/>
</dbReference>
<dbReference type="GO" id="GO:0071111">
    <property type="term" value="F:cyclic-guanylate-specific phosphodiesterase activity"/>
    <property type="evidence" value="ECO:0007669"/>
    <property type="project" value="InterPro"/>
</dbReference>
<dbReference type="InterPro" id="IPR029787">
    <property type="entry name" value="Nucleotide_cyclase"/>
</dbReference>
<reference evidence="2" key="1">
    <citation type="submission" date="2022-03" db="EMBL/GenBank/DDBJ databases">
        <title>Fererhizobium litorale gen. nov., sp. nov., isolated from sandy sediments of the Sea of Japan seashore.</title>
        <authorList>
            <person name="Romanenko L."/>
            <person name="Kurilenko V."/>
            <person name="Otstavnykh N."/>
            <person name="Svetashev V."/>
            <person name="Tekutyeva L."/>
            <person name="Isaeva M."/>
            <person name="Mikhailov V."/>
        </authorList>
    </citation>
    <scope>NUCLEOTIDE SEQUENCE</scope>
    <source>
        <strain evidence="2">KMM 9576</strain>
    </source>
</reference>
<keyword evidence="2" id="KW-0548">Nucleotidyltransferase</keyword>
<dbReference type="SUPFAM" id="SSF55073">
    <property type="entry name" value="Nucleotide cyclase"/>
    <property type="match status" value="1"/>
</dbReference>
<comment type="caution">
    <text evidence="2">The sequence shown here is derived from an EMBL/GenBank/DDBJ whole genome shotgun (WGS) entry which is preliminary data.</text>
</comment>
<protein>
    <submittedName>
        <fullName evidence="2">Diguanylate cyclase</fullName>
        <ecNumber evidence="2">2.7.7.65</ecNumber>
    </submittedName>
</protein>
<name>A0AAE3QDZ4_9HYPH</name>
<dbReference type="PANTHER" id="PTHR33121">
    <property type="entry name" value="CYCLIC DI-GMP PHOSPHODIESTERASE PDEF"/>
    <property type="match status" value="1"/>
</dbReference>
<evidence type="ECO:0000313" key="3">
    <source>
        <dbReference type="Proteomes" id="UP001161580"/>
    </source>
</evidence>
<organism evidence="2 3">
    <name type="scientific">Ferirhizobium litorale</name>
    <dbReference type="NCBI Taxonomy" id="2927786"/>
    <lineage>
        <taxon>Bacteria</taxon>
        <taxon>Pseudomonadati</taxon>
        <taxon>Pseudomonadota</taxon>
        <taxon>Alphaproteobacteria</taxon>
        <taxon>Hyphomicrobiales</taxon>
        <taxon>Rhizobiaceae</taxon>
        <taxon>Ferirhizobium</taxon>
    </lineage>
</organism>
<dbReference type="GO" id="GO:0052621">
    <property type="term" value="F:diguanylate cyclase activity"/>
    <property type="evidence" value="ECO:0007669"/>
    <property type="project" value="UniProtKB-EC"/>
</dbReference>
<dbReference type="PROSITE" id="PS50887">
    <property type="entry name" value="GGDEF"/>
    <property type="match status" value="1"/>
</dbReference>
<gene>
    <name evidence="2" type="ORF">MRS75_05925</name>
</gene>
<proteinExistence type="predicted"/>
<keyword evidence="3" id="KW-1185">Reference proteome</keyword>
<dbReference type="Pfam" id="PF00990">
    <property type="entry name" value="GGDEF"/>
    <property type="match status" value="1"/>
</dbReference>